<keyword evidence="1" id="KW-0147">Chitin-binding</keyword>
<keyword evidence="9" id="KW-1185">Reference proteome</keyword>
<feature type="signal peptide" evidence="6">
    <location>
        <begin position="1"/>
        <end position="24"/>
    </location>
</feature>
<comment type="caution">
    <text evidence="8">The sequence shown here is derived from an EMBL/GenBank/DDBJ whole genome shotgun (WGS) entry which is preliminary data.</text>
</comment>
<dbReference type="InterPro" id="IPR051940">
    <property type="entry name" value="Chitin_bind-dev_reg"/>
</dbReference>
<dbReference type="GO" id="GO:0008061">
    <property type="term" value="F:chitin binding"/>
    <property type="evidence" value="ECO:0007669"/>
    <property type="project" value="UniProtKB-KW"/>
</dbReference>
<dbReference type="GO" id="GO:0005576">
    <property type="term" value="C:extracellular region"/>
    <property type="evidence" value="ECO:0007669"/>
    <property type="project" value="InterPro"/>
</dbReference>
<feature type="chain" id="PRO_5043497474" description="Chitin-binding type-2 domain-containing protein" evidence="6">
    <location>
        <begin position="25"/>
        <end position="108"/>
    </location>
</feature>
<evidence type="ECO:0000256" key="5">
    <source>
        <dbReference type="ARBA" id="ARBA00023180"/>
    </source>
</evidence>
<evidence type="ECO:0000259" key="7">
    <source>
        <dbReference type="PROSITE" id="PS50940"/>
    </source>
</evidence>
<protein>
    <recommendedName>
        <fullName evidence="7">Chitin-binding type-2 domain-containing protein</fullName>
    </recommendedName>
</protein>
<keyword evidence="5" id="KW-0325">Glycoprotein</keyword>
<keyword evidence="2 6" id="KW-0732">Signal</keyword>
<evidence type="ECO:0000256" key="1">
    <source>
        <dbReference type="ARBA" id="ARBA00022669"/>
    </source>
</evidence>
<accession>A0AAW0Y9F5</accession>
<sequence>MKSLLVVAVCGAFLLEAAVGHASGYDWECDESVSALCPEVDPALPVYLANPDDCRAFCECSAGTAYIFLCDPGLLYNDVLEMCDWADDVDCGNRPYQVAVPADVPGTL</sequence>
<proteinExistence type="predicted"/>
<dbReference type="Pfam" id="PF01607">
    <property type="entry name" value="CBM_14"/>
    <property type="match status" value="1"/>
</dbReference>
<evidence type="ECO:0000256" key="4">
    <source>
        <dbReference type="ARBA" id="ARBA00023157"/>
    </source>
</evidence>
<name>A0AAW0Y9F5_CHEQU</name>
<evidence type="ECO:0000313" key="8">
    <source>
        <dbReference type="EMBL" id="KAK8748313.1"/>
    </source>
</evidence>
<dbReference type="PANTHER" id="PTHR23301">
    <property type="entry name" value="CHITIN BINDING PERITROPHIN-A"/>
    <property type="match status" value="1"/>
</dbReference>
<keyword evidence="4" id="KW-1015">Disulfide bond</keyword>
<evidence type="ECO:0000313" key="9">
    <source>
        <dbReference type="Proteomes" id="UP001445076"/>
    </source>
</evidence>
<evidence type="ECO:0000256" key="2">
    <source>
        <dbReference type="ARBA" id="ARBA00022729"/>
    </source>
</evidence>
<dbReference type="SMART" id="SM00494">
    <property type="entry name" value="ChtBD2"/>
    <property type="match status" value="1"/>
</dbReference>
<dbReference type="SUPFAM" id="SSF57625">
    <property type="entry name" value="Invertebrate chitin-binding proteins"/>
    <property type="match status" value="1"/>
</dbReference>
<dbReference type="EMBL" id="JARKIK010000012">
    <property type="protein sequence ID" value="KAK8748313.1"/>
    <property type="molecule type" value="Genomic_DNA"/>
</dbReference>
<dbReference type="AlphaFoldDB" id="A0AAW0Y9F5"/>
<gene>
    <name evidence="8" type="ORF">OTU49_016069</name>
</gene>
<dbReference type="InterPro" id="IPR002557">
    <property type="entry name" value="Chitin-bd_dom"/>
</dbReference>
<keyword evidence="3" id="KW-0677">Repeat</keyword>
<dbReference type="Proteomes" id="UP001445076">
    <property type="component" value="Unassembled WGS sequence"/>
</dbReference>
<evidence type="ECO:0000256" key="3">
    <source>
        <dbReference type="ARBA" id="ARBA00022737"/>
    </source>
</evidence>
<dbReference type="Gene3D" id="2.170.140.10">
    <property type="entry name" value="Chitin binding domain"/>
    <property type="match status" value="1"/>
</dbReference>
<dbReference type="PANTHER" id="PTHR23301:SF0">
    <property type="entry name" value="CHITIN-BINDING TYPE-2 DOMAIN-CONTAINING PROTEIN-RELATED"/>
    <property type="match status" value="1"/>
</dbReference>
<reference evidence="8 9" key="1">
    <citation type="journal article" date="2024" name="BMC Genomics">
        <title>Genome assembly of redclaw crayfish (Cherax quadricarinatus) provides insights into its immune adaptation and hypoxia tolerance.</title>
        <authorList>
            <person name="Liu Z."/>
            <person name="Zheng J."/>
            <person name="Li H."/>
            <person name="Fang K."/>
            <person name="Wang S."/>
            <person name="He J."/>
            <person name="Zhou D."/>
            <person name="Weng S."/>
            <person name="Chi M."/>
            <person name="Gu Z."/>
            <person name="He J."/>
            <person name="Li F."/>
            <person name="Wang M."/>
        </authorList>
    </citation>
    <scope>NUCLEOTIDE SEQUENCE [LARGE SCALE GENOMIC DNA]</scope>
    <source>
        <strain evidence="8">ZL_2023a</strain>
    </source>
</reference>
<organism evidence="8 9">
    <name type="scientific">Cherax quadricarinatus</name>
    <name type="common">Australian red claw crayfish</name>
    <dbReference type="NCBI Taxonomy" id="27406"/>
    <lineage>
        <taxon>Eukaryota</taxon>
        <taxon>Metazoa</taxon>
        <taxon>Ecdysozoa</taxon>
        <taxon>Arthropoda</taxon>
        <taxon>Crustacea</taxon>
        <taxon>Multicrustacea</taxon>
        <taxon>Malacostraca</taxon>
        <taxon>Eumalacostraca</taxon>
        <taxon>Eucarida</taxon>
        <taxon>Decapoda</taxon>
        <taxon>Pleocyemata</taxon>
        <taxon>Astacidea</taxon>
        <taxon>Parastacoidea</taxon>
        <taxon>Parastacidae</taxon>
        <taxon>Cherax</taxon>
    </lineage>
</organism>
<evidence type="ECO:0000256" key="6">
    <source>
        <dbReference type="SAM" id="SignalP"/>
    </source>
</evidence>
<dbReference type="PROSITE" id="PS50940">
    <property type="entry name" value="CHIT_BIND_II"/>
    <property type="match status" value="1"/>
</dbReference>
<dbReference type="InterPro" id="IPR036508">
    <property type="entry name" value="Chitin-bd_dom_sf"/>
</dbReference>
<feature type="domain" description="Chitin-binding type-2" evidence="7">
    <location>
        <begin position="34"/>
        <end position="93"/>
    </location>
</feature>